<dbReference type="InterPro" id="IPR005171">
    <property type="entry name" value="Cyt_c_oxidase_su4_prok"/>
</dbReference>
<dbReference type="PANTHER" id="PTHR36835:SF1">
    <property type="entry name" value="CYTOCHROME BO(3) UBIQUINOL OXIDASE SUBUNIT 4"/>
    <property type="match status" value="1"/>
</dbReference>
<keyword evidence="9" id="KW-1185">Reference proteome</keyword>
<reference evidence="8 9" key="1">
    <citation type="submission" date="2021-02" db="EMBL/GenBank/DDBJ databases">
        <title>Alicyclobacillus curvatus sp. nov. and Alicyclobacillus mengziensis sp. nov., two acidophilic bacteria isolated from acid mine drainage.</title>
        <authorList>
            <person name="Huang Y."/>
        </authorList>
    </citation>
    <scope>NUCLEOTIDE SEQUENCE [LARGE SCALE GENOMIC DNA]</scope>
    <source>
        <strain evidence="8 9">S30H14</strain>
    </source>
</reference>
<evidence type="ECO:0000256" key="7">
    <source>
        <dbReference type="SAM" id="Phobius"/>
    </source>
</evidence>
<dbReference type="GO" id="GO:0009319">
    <property type="term" value="C:cytochrome o ubiquinol oxidase complex"/>
    <property type="evidence" value="ECO:0007669"/>
    <property type="project" value="TreeGrafter"/>
</dbReference>
<gene>
    <name evidence="8" type="ORF">JZ786_19390</name>
</gene>
<comment type="subcellular location">
    <subcellularLocation>
        <location evidence="1">Cell membrane</location>
        <topology evidence="1">Multi-pass membrane protein</topology>
    </subcellularLocation>
</comment>
<dbReference type="GO" id="GO:0019646">
    <property type="term" value="P:aerobic electron transport chain"/>
    <property type="evidence" value="ECO:0007669"/>
    <property type="project" value="TreeGrafter"/>
</dbReference>
<accession>A0A9X7Z6T8</accession>
<evidence type="ECO:0000313" key="8">
    <source>
        <dbReference type="EMBL" id="QSO46595.1"/>
    </source>
</evidence>
<sequence length="110" mass="12385">MNPTNHYDLQQQTHERHGLGFPTLGFLVSIALTVLALWFANVRNLGREFIITTLLSLAVMQIGIQLFFFMHVTESEERPWHVGLLALALLLVATIVAGSIWIMTFGTEAY</sequence>
<dbReference type="Pfam" id="PF03626">
    <property type="entry name" value="COX4_pro"/>
    <property type="match status" value="1"/>
</dbReference>
<evidence type="ECO:0000256" key="6">
    <source>
        <dbReference type="ARBA" id="ARBA00023136"/>
    </source>
</evidence>
<feature type="transmembrane region" description="Helical" evidence="7">
    <location>
        <begin position="82"/>
        <end position="105"/>
    </location>
</feature>
<evidence type="ECO:0000256" key="2">
    <source>
        <dbReference type="ARBA" id="ARBA00008079"/>
    </source>
</evidence>
<comment type="similarity">
    <text evidence="2">Belongs to the cytochrome c oxidase bacterial subunit 4 family.</text>
</comment>
<evidence type="ECO:0000256" key="4">
    <source>
        <dbReference type="ARBA" id="ARBA00022692"/>
    </source>
</evidence>
<evidence type="ECO:0000313" key="9">
    <source>
        <dbReference type="Proteomes" id="UP000663505"/>
    </source>
</evidence>
<keyword evidence="5 7" id="KW-1133">Transmembrane helix</keyword>
<dbReference type="KEGG" id="afx:JZ786_19390"/>
<dbReference type="Proteomes" id="UP000663505">
    <property type="component" value="Chromosome"/>
</dbReference>
<keyword evidence="4 7" id="KW-0812">Transmembrane</keyword>
<dbReference type="PANTHER" id="PTHR36835">
    <property type="entry name" value="CYTOCHROME BO(3) UBIQUINOL OXIDASE SUBUNIT 4"/>
    <property type="match status" value="1"/>
</dbReference>
<dbReference type="InterPro" id="IPR050968">
    <property type="entry name" value="Cytochrome_c_oxidase_bac_sub4"/>
</dbReference>
<dbReference type="EMBL" id="CP071182">
    <property type="protein sequence ID" value="QSO46595.1"/>
    <property type="molecule type" value="Genomic_DNA"/>
</dbReference>
<name>A0A9X7Z6T8_9BACL</name>
<feature type="transmembrane region" description="Helical" evidence="7">
    <location>
        <begin position="49"/>
        <end position="70"/>
    </location>
</feature>
<evidence type="ECO:0000256" key="5">
    <source>
        <dbReference type="ARBA" id="ARBA00022989"/>
    </source>
</evidence>
<evidence type="ECO:0000256" key="3">
    <source>
        <dbReference type="ARBA" id="ARBA00022475"/>
    </source>
</evidence>
<dbReference type="AlphaFoldDB" id="A0A9X7Z6T8"/>
<keyword evidence="3" id="KW-1003">Cell membrane</keyword>
<proteinExistence type="inferred from homology"/>
<keyword evidence="6 7" id="KW-0472">Membrane</keyword>
<organism evidence="8 9">
    <name type="scientific">Alicyclobacillus mengziensis</name>
    <dbReference type="NCBI Taxonomy" id="2931921"/>
    <lineage>
        <taxon>Bacteria</taxon>
        <taxon>Bacillati</taxon>
        <taxon>Bacillota</taxon>
        <taxon>Bacilli</taxon>
        <taxon>Bacillales</taxon>
        <taxon>Alicyclobacillaceae</taxon>
        <taxon>Alicyclobacillus</taxon>
    </lineage>
</organism>
<dbReference type="GO" id="GO:0005886">
    <property type="term" value="C:plasma membrane"/>
    <property type="evidence" value="ECO:0007669"/>
    <property type="project" value="UniProtKB-SubCell"/>
</dbReference>
<dbReference type="GO" id="GO:0015990">
    <property type="term" value="P:electron transport coupled proton transport"/>
    <property type="evidence" value="ECO:0007669"/>
    <property type="project" value="TreeGrafter"/>
</dbReference>
<protein>
    <submittedName>
        <fullName evidence="8">Cytochrome C oxidase subunit IV family protein</fullName>
    </submittedName>
</protein>
<feature type="transmembrane region" description="Helical" evidence="7">
    <location>
        <begin position="20"/>
        <end position="42"/>
    </location>
</feature>
<evidence type="ECO:0000256" key="1">
    <source>
        <dbReference type="ARBA" id="ARBA00004651"/>
    </source>
</evidence>
<dbReference type="GO" id="GO:0015078">
    <property type="term" value="F:proton transmembrane transporter activity"/>
    <property type="evidence" value="ECO:0007669"/>
    <property type="project" value="TreeGrafter"/>
</dbReference>
<dbReference type="RefSeq" id="WP_206655960.1">
    <property type="nucleotide sequence ID" value="NZ_CP071182.1"/>
</dbReference>
<dbReference type="GO" id="GO:0009486">
    <property type="term" value="F:cytochrome bo3 ubiquinol oxidase activity"/>
    <property type="evidence" value="ECO:0007669"/>
    <property type="project" value="TreeGrafter"/>
</dbReference>